<evidence type="ECO:0000313" key="3">
    <source>
        <dbReference type="Proteomes" id="UP001159427"/>
    </source>
</evidence>
<evidence type="ECO:0000313" key="2">
    <source>
        <dbReference type="EMBL" id="CAH3193627.1"/>
    </source>
</evidence>
<keyword evidence="1" id="KW-0472">Membrane</keyword>
<reference evidence="2 3" key="1">
    <citation type="submission" date="2022-05" db="EMBL/GenBank/DDBJ databases">
        <authorList>
            <consortium name="Genoscope - CEA"/>
            <person name="William W."/>
        </authorList>
    </citation>
    <scope>NUCLEOTIDE SEQUENCE [LARGE SCALE GENOMIC DNA]</scope>
</reference>
<dbReference type="Proteomes" id="UP001159427">
    <property type="component" value="Unassembled WGS sequence"/>
</dbReference>
<keyword evidence="1" id="KW-0812">Transmembrane</keyword>
<gene>
    <name evidence="2" type="ORF">PEVE_00026211</name>
</gene>
<name>A0ABN8SSS8_9CNID</name>
<dbReference type="EMBL" id="CALNXI010003543">
    <property type="protein sequence ID" value="CAH3193627.1"/>
    <property type="molecule type" value="Genomic_DNA"/>
</dbReference>
<organism evidence="2 3">
    <name type="scientific">Porites evermanni</name>
    <dbReference type="NCBI Taxonomy" id="104178"/>
    <lineage>
        <taxon>Eukaryota</taxon>
        <taxon>Metazoa</taxon>
        <taxon>Cnidaria</taxon>
        <taxon>Anthozoa</taxon>
        <taxon>Hexacorallia</taxon>
        <taxon>Scleractinia</taxon>
        <taxon>Fungiina</taxon>
        <taxon>Poritidae</taxon>
        <taxon>Porites</taxon>
    </lineage>
</organism>
<evidence type="ECO:0000256" key="1">
    <source>
        <dbReference type="SAM" id="Phobius"/>
    </source>
</evidence>
<proteinExistence type="predicted"/>
<comment type="caution">
    <text evidence="2">The sequence shown here is derived from an EMBL/GenBank/DDBJ whole genome shotgun (WGS) entry which is preliminary data.</text>
</comment>
<keyword evidence="3" id="KW-1185">Reference proteome</keyword>
<sequence>MPQCFFKLSQLILKGNVCRDKFGEFVCGYWGLKGYLIYKILNFAVVFILMCTFKERVTEVLLITTHLRET</sequence>
<keyword evidence="1" id="KW-1133">Transmembrane helix</keyword>
<feature type="transmembrane region" description="Helical" evidence="1">
    <location>
        <begin position="35"/>
        <end position="53"/>
    </location>
</feature>
<protein>
    <submittedName>
        <fullName evidence="2">Uncharacterized protein</fullName>
    </submittedName>
</protein>
<accession>A0ABN8SSS8</accession>